<accession>A0ABV1SL90</accession>
<dbReference type="RefSeq" id="WP_350939016.1">
    <property type="nucleotide sequence ID" value="NZ_JAYWLC010000024.1"/>
</dbReference>
<comment type="caution">
    <text evidence="1">The sequence shown here is derived from an EMBL/GenBank/DDBJ whole genome shotgun (WGS) entry which is preliminary data.</text>
</comment>
<keyword evidence="2" id="KW-1185">Reference proteome</keyword>
<dbReference type="EMBL" id="JAYWLC010000024">
    <property type="protein sequence ID" value="MER5173668.1"/>
    <property type="molecule type" value="Genomic_DNA"/>
</dbReference>
<protein>
    <submittedName>
        <fullName evidence="1">Uncharacterized protein</fullName>
    </submittedName>
</protein>
<evidence type="ECO:0000313" key="1">
    <source>
        <dbReference type="EMBL" id="MER5173668.1"/>
    </source>
</evidence>
<sequence>MSFILPTLCKKRSEVIRLVPDVKSTLAKKVLEEVLLLKGGRINYNGLLLEPADRQGALLQDSYALDRLTPNGARLLKKLFLAGMIDQRHKTSNKDVFRLDRYIRSEPEIIDRSMEILRKRTLSHDEWRDVIESADLLLNGEEVELTSHVVDRVFINKFGFGASGRIDIGGYRLFRYVGSSYSFSPEKFEVLKYAWWVCPKGKLSGAPPMWQNYLHG</sequence>
<gene>
    <name evidence="1" type="ORF">VSX56_18030</name>
</gene>
<dbReference type="Proteomes" id="UP001438953">
    <property type="component" value="Unassembled WGS sequence"/>
</dbReference>
<reference evidence="1 2" key="2">
    <citation type="submission" date="2024-06" db="EMBL/GenBank/DDBJ databases">
        <title>Thioclava kandeliae sp. nov. from a rhizosphere soil sample of Kandelia candel in a mangrove.</title>
        <authorList>
            <person name="Mu T."/>
        </authorList>
    </citation>
    <scope>NUCLEOTIDE SEQUENCE [LARGE SCALE GENOMIC DNA]</scope>
    <source>
        <strain evidence="1 2">CPCC 100088</strain>
    </source>
</reference>
<evidence type="ECO:0000313" key="2">
    <source>
        <dbReference type="Proteomes" id="UP001438953"/>
    </source>
</evidence>
<proteinExistence type="predicted"/>
<name>A0ABV1SL90_9RHOB</name>
<organism evidence="1 2">
    <name type="scientific">Thioclava kandeliae</name>
    <dbReference type="NCBI Taxonomy" id="3070818"/>
    <lineage>
        <taxon>Bacteria</taxon>
        <taxon>Pseudomonadati</taxon>
        <taxon>Pseudomonadota</taxon>
        <taxon>Alphaproteobacteria</taxon>
        <taxon>Rhodobacterales</taxon>
        <taxon>Paracoccaceae</taxon>
        <taxon>Thioclava</taxon>
    </lineage>
</organism>
<reference evidence="1 2" key="1">
    <citation type="submission" date="2024-01" db="EMBL/GenBank/DDBJ databases">
        <authorList>
            <person name="Deng Y."/>
            <person name="Su J."/>
        </authorList>
    </citation>
    <scope>NUCLEOTIDE SEQUENCE [LARGE SCALE GENOMIC DNA]</scope>
    <source>
        <strain evidence="1 2">CPCC 100088</strain>
    </source>
</reference>